<reference evidence="2" key="1">
    <citation type="submission" date="2019-04" db="EMBL/GenBank/DDBJ databases">
        <authorList>
            <consortium name="Pathogen Informatics"/>
        </authorList>
    </citation>
    <scope>NUCLEOTIDE SEQUENCE</scope>
    <source>
        <strain evidence="2">NCTC9183</strain>
    </source>
</reference>
<name>A0A4P0Y0A3_KLEPN</name>
<feature type="domain" description="GST C-terminal" evidence="1">
    <location>
        <begin position="1"/>
        <end position="78"/>
    </location>
</feature>
<proteinExistence type="predicted"/>
<dbReference type="EC" id="2.5.1.18" evidence="2"/>
<dbReference type="EMBL" id="CABDVL010000003">
    <property type="protein sequence ID" value="VTM53763.1"/>
    <property type="molecule type" value="Genomic_DNA"/>
</dbReference>
<dbReference type="Pfam" id="PF13410">
    <property type="entry name" value="GST_C_2"/>
    <property type="match status" value="1"/>
</dbReference>
<dbReference type="InterPro" id="IPR036282">
    <property type="entry name" value="Glutathione-S-Trfase_C_sf"/>
</dbReference>
<evidence type="ECO:0000259" key="1">
    <source>
        <dbReference type="PROSITE" id="PS50405"/>
    </source>
</evidence>
<dbReference type="AlphaFoldDB" id="A0A4P0Y0A3"/>
<keyword evidence="2" id="KW-0808">Transferase</keyword>
<accession>A0A4P0Y0A3</accession>
<dbReference type="SUPFAM" id="SSF47616">
    <property type="entry name" value="GST C-terminal domain-like"/>
    <property type="match status" value="1"/>
</dbReference>
<organism evidence="2">
    <name type="scientific">Klebsiella pneumoniae</name>
    <dbReference type="NCBI Taxonomy" id="573"/>
    <lineage>
        <taxon>Bacteria</taxon>
        <taxon>Pseudomonadati</taxon>
        <taxon>Pseudomonadota</taxon>
        <taxon>Gammaproteobacteria</taxon>
        <taxon>Enterobacterales</taxon>
        <taxon>Enterobacteriaceae</taxon>
        <taxon>Klebsiella/Raoultella group</taxon>
        <taxon>Klebsiella</taxon>
        <taxon>Klebsiella pneumoniae complex</taxon>
    </lineage>
</organism>
<dbReference type="Gene3D" id="1.20.1050.10">
    <property type="match status" value="1"/>
</dbReference>
<gene>
    <name evidence="2" type="primary">gstB_2</name>
    <name evidence="2" type="ORF">NCTC9183_02676</name>
</gene>
<protein>
    <submittedName>
        <fullName evidence="2">Glutathione S-transferase</fullName>
        <ecNumber evidence="2">2.5.1.18</ecNumber>
    </submittedName>
</protein>
<sequence>MGLVRTPPEQRDPAAIAAGISACEALFAMLDDELAKTPWLSGEQFGLGDIAVAPFVYNLLSIPTAGNAAPSAALVSAD</sequence>
<dbReference type="PROSITE" id="PS51257">
    <property type="entry name" value="PROKAR_LIPOPROTEIN"/>
    <property type="match status" value="1"/>
</dbReference>
<evidence type="ECO:0000313" key="2">
    <source>
        <dbReference type="EMBL" id="VTM53763.1"/>
    </source>
</evidence>
<dbReference type="GO" id="GO:0004364">
    <property type="term" value="F:glutathione transferase activity"/>
    <property type="evidence" value="ECO:0007669"/>
    <property type="project" value="UniProtKB-EC"/>
</dbReference>
<dbReference type="InterPro" id="IPR010987">
    <property type="entry name" value="Glutathione-S-Trfase_C-like"/>
</dbReference>
<dbReference type="Proteomes" id="UP000507695">
    <property type="component" value="Unassembled WGS sequence"/>
</dbReference>
<dbReference type="PROSITE" id="PS50405">
    <property type="entry name" value="GST_CTER"/>
    <property type="match status" value="1"/>
</dbReference>